<organism evidence="1 2">
    <name type="scientific">Sulfurospirillum halorespirans DSM 13726</name>
    <dbReference type="NCBI Taxonomy" id="1193502"/>
    <lineage>
        <taxon>Bacteria</taxon>
        <taxon>Pseudomonadati</taxon>
        <taxon>Campylobacterota</taxon>
        <taxon>Epsilonproteobacteria</taxon>
        <taxon>Campylobacterales</taxon>
        <taxon>Sulfurospirillaceae</taxon>
        <taxon>Sulfurospirillum</taxon>
    </lineage>
</organism>
<proteinExistence type="predicted"/>
<sequence>MISTLQKLAGIGSDIGRTSSSSVNFNANLPVSIEVIRQIDGGRYCLKVGRKELTTKSSKNLKEGEKYWANFAEGKGGILTISNLYQQPKLFENDAYFLPMGLEQILDGNSFSYNEFRAFLVKQLSSEIPKELFTLYAYMLLALSKAIIHLPLIHEGKKVMVQFQKREDGSLLFYIAYEHLGPMYGIIQDSSVEIAAMYEKSVYYLQKESPKLGMITHLSLQKELKPLFDLGDVALDVKG</sequence>
<dbReference type="AlphaFoldDB" id="A0A1D7TJQ1"/>
<accession>A0A1D7TJQ1</accession>
<dbReference type="KEGG" id="shal:SHALO_1384"/>
<evidence type="ECO:0000313" key="2">
    <source>
        <dbReference type="Proteomes" id="UP000094609"/>
    </source>
</evidence>
<dbReference type="Proteomes" id="UP000094609">
    <property type="component" value="Chromosome"/>
</dbReference>
<dbReference type="EMBL" id="CP017111">
    <property type="protein sequence ID" value="AOO65160.1"/>
    <property type="molecule type" value="Genomic_DNA"/>
</dbReference>
<reference evidence="2" key="1">
    <citation type="submission" date="2016-08" db="EMBL/GenBank/DDBJ databases">
        <title>Complete genome sequence of the organohalide-respiring Epsilonproteobacterium Sulfurospirillum halorespirans.</title>
        <authorList>
            <person name="Goris T."/>
            <person name="Zimmermann J."/>
            <person name="Schenz B."/>
            <person name="Lemos M."/>
            <person name="Hackermueller J."/>
            <person name="Diekert G."/>
        </authorList>
    </citation>
    <scope>NUCLEOTIDE SEQUENCE [LARGE SCALE GENOMIC DNA]</scope>
    <source>
        <strain>DSM 13726</strain>
        <strain evidence="2">PCE-M2</strain>
    </source>
</reference>
<evidence type="ECO:0000313" key="1">
    <source>
        <dbReference type="EMBL" id="AOO65160.1"/>
    </source>
</evidence>
<keyword evidence="2" id="KW-1185">Reference proteome</keyword>
<protein>
    <submittedName>
        <fullName evidence="1">Uncharacterized protein</fullName>
    </submittedName>
</protein>
<dbReference type="PATRIC" id="fig|1193502.14.peg.1404"/>
<name>A0A1D7TJQ1_9BACT</name>
<gene>
    <name evidence="1" type="ORF">SHALO_1384</name>
</gene>
<dbReference type="STRING" id="1193502.SHALO_1384"/>